<keyword evidence="3" id="KW-1185">Reference proteome</keyword>
<sequence length="131" mass="14379">MVNQQIRILSFMICNSVLKILVVSSQGASSMVLNTPPMTLPRPHAAYVQGQPRIRKSMVQIGLGSAEITTREPVLKVGRTCDKVFIRRDRSLGRMRNGSMAVGPLQILLILPASPFSIRMRIGSGPLPKEV</sequence>
<evidence type="ECO:0000256" key="1">
    <source>
        <dbReference type="SAM" id="SignalP"/>
    </source>
</evidence>
<organism evidence="2 3">
    <name type="scientific">Canavalia gladiata</name>
    <name type="common">Sword bean</name>
    <name type="synonym">Dolichos gladiatus</name>
    <dbReference type="NCBI Taxonomy" id="3824"/>
    <lineage>
        <taxon>Eukaryota</taxon>
        <taxon>Viridiplantae</taxon>
        <taxon>Streptophyta</taxon>
        <taxon>Embryophyta</taxon>
        <taxon>Tracheophyta</taxon>
        <taxon>Spermatophyta</taxon>
        <taxon>Magnoliopsida</taxon>
        <taxon>eudicotyledons</taxon>
        <taxon>Gunneridae</taxon>
        <taxon>Pentapetalae</taxon>
        <taxon>rosids</taxon>
        <taxon>fabids</taxon>
        <taxon>Fabales</taxon>
        <taxon>Fabaceae</taxon>
        <taxon>Papilionoideae</taxon>
        <taxon>50 kb inversion clade</taxon>
        <taxon>NPAAA clade</taxon>
        <taxon>indigoferoid/millettioid clade</taxon>
        <taxon>Phaseoleae</taxon>
        <taxon>Canavalia</taxon>
    </lineage>
</organism>
<reference evidence="2 3" key="1">
    <citation type="submission" date="2024-01" db="EMBL/GenBank/DDBJ databases">
        <title>The genomes of 5 underutilized Papilionoideae crops provide insights into root nodulation and disease resistanc.</title>
        <authorList>
            <person name="Jiang F."/>
        </authorList>
    </citation>
    <scope>NUCLEOTIDE SEQUENCE [LARGE SCALE GENOMIC DNA]</scope>
    <source>
        <strain evidence="2">LVBAO_FW01</strain>
        <tissue evidence="2">Leaves</tissue>
    </source>
</reference>
<dbReference type="Proteomes" id="UP001367508">
    <property type="component" value="Unassembled WGS sequence"/>
</dbReference>
<proteinExistence type="predicted"/>
<feature type="signal peptide" evidence="1">
    <location>
        <begin position="1"/>
        <end position="27"/>
    </location>
</feature>
<feature type="chain" id="PRO_5042848074" evidence="1">
    <location>
        <begin position="28"/>
        <end position="131"/>
    </location>
</feature>
<accession>A0AAN9QTX2</accession>
<evidence type="ECO:0000313" key="2">
    <source>
        <dbReference type="EMBL" id="KAK7350315.1"/>
    </source>
</evidence>
<dbReference type="AlphaFoldDB" id="A0AAN9QTX2"/>
<keyword evidence="1" id="KW-0732">Signal</keyword>
<name>A0AAN9QTX2_CANGL</name>
<evidence type="ECO:0000313" key="3">
    <source>
        <dbReference type="Proteomes" id="UP001367508"/>
    </source>
</evidence>
<protein>
    <submittedName>
        <fullName evidence="2">Uncharacterized protein</fullName>
    </submittedName>
</protein>
<gene>
    <name evidence="2" type="ORF">VNO77_08786</name>
</gene>
<comment type="caution">
    <text evidence="2">The sequence shown here is derived from an EMBL/GenBank/DDBJ whole genome shotgun (WGS) entry which is preliminary data.</text>
</comment>
<dbReference type="EMBL" id="JAYMYQ010000002">
    <property type="protein sequence ID" value="KAK7350315.1"/>
    <property type="molecule type" value="Genomic_DNA"/>
</dbReference>